<dbReference type="Proteomes" id="UP000029981">
    <property type="component" value="Chromosome 5"/>
</dbReference>
<keyword evidence="2" id="KW-1185">Reference proteome</keyword>
<evidence type="ECO:0000313" key="1">
    <source>
        <dbReference type="EMBL" id="KGN51353.1"/>
    </source>
</evidence>
<sequence length="64" mass="6972">MSCISPIASRYSNGTLQLTTIPISYCFSQSKSLNQEQPQPIPGSSMFLLEFCVEGTVKVLEVAT</sequence>
<dbReference type="EMBL" id="CM002926">
    <property type="protein sequence ID" value="KGN51353.1"/>
    <property type="molecule type" value="Genomic_DNA"/>
</dbReference>
<dbReference type="AlphaFoldDB" id="A0A0A0KP08"/>
<reference evidence="1 2" key="1">
    <citation type="journal article" date="2009" name="Nat. Genet.">
        <title>The genome of the cucumber, Cucumis sativus L.</title>
        <authorList>
            <person name="Huang S."/>
            <person name="Li R."/>
            <person name="Zhang Z."/>
            <person name="Li L."/>
            <person name="Gu X."/>
            <person name="Fan W."/>
            <person name="Lucas W.J."/>
            <person name="Wang X."/>
            <person name="Xie B."/>
            <person name="Ni P."/>
            <person name="Ren Y."/>
            <person name="Zhu H."/>
            <person name="Li J."/>
            <person name="Lin K."/>
            <person name="Jin W."/>
            <person name="Fei Z."/>
            <person name="Li G."/>
            <person name="Staub J."/>
            <person name="Kilian A."/>
            <person name="van der Vossen E.A."/>
            <person name="Wu Y."/>
            <person name="Guo J."/>
            <person name="He J."/>
            <person name="Jia Z."/>
            <person name="Ren Y."/>
            <person name="Tian G."/>
            <person name="Lu Y."/>
            <person name="Ruan J."/>
            <person name="Qian W."/>
            <person name="Wang M."/>
            <person name="Huang Q."/>
            <person name="Li B."/>
            <person name="Xuan Z."/>
            <person name="Cao J."/>
            <person name="Asan"/>
            <person name="Wu Z."/>
            <person name="Zhang J."/>
            <person name="Cai Q."/>
            <person name="Bai Y."/>
            <person name="Zhao B."/>
            <person name="Han Y."/>
            <person name="Li Y."/>
            <person name="Li X."/>
            <person name="Wang S."/>
            <person name="Shi Q."/>
            <person name="Liu S."/>
            <person name="Cho W.K."/>
            <person name="Kim J.Y."/>
            <person name="Xu Y."/>
            <person name="Heller-Uszynska K."/>
            <person name="Miao H."/>
            <person name="Cheng Z."/>
            <person name="Zhang S."/>
            <person name="Wu J."/>
            <person name="Yang Y."/>
            <person name="Kang H."/>
            <person name="Li M."/>
            <person name="Liang H."/>
            <person name="Ren X."/>
            <person name="Shi Z."/>
            <person name="Wen M."/>
            <person name="Jian M."/>
            <person name="Yang H."/>
            <person name="Zhang G."/>
            <person name="Yang Z."/>
            <person name="Chen R."/>
            <person name="Liu S."/>
            <person name="Li J."/>
            <person name="Ma L."/>
            <person name="Liu H."/>
            <person name="Zhou Y."/>
            <person name="Zhao J."/>
            <person name="Fang X."/>
            <person name="Li G."/>
            <person name="Fang L."/>
            <person name="Li Y."/>
            <person name="Liu D."/>
            <person name="Zheng H."/>
            <person name="Zhang Y."/>
            <person name="Qin N."/>
            <person name="Li Z."/>
            <person name="Yang G."/>
            <person name="Yang S."/>
            <person name="Bolund L."/>
            <person name="Kristiansen K."/>
            <person name="Zheng H."/>
            <person name="Li S."/>
            <person name="Zhang X."/>
            <person name="Yang H."/>
            <person name="Wang J."/>
            <person name="Sun R."/>
            <person name="Zhang B."/>
            <person name="Jiang S."/>
            <person name="Wang J."/>
            <person name="Du Y."/>
            <person name="Li S."/>
        </authorList>
    </citation>
    <scope>NUCLEOTIDE SEQUENCE [LARGE SCALE GENOMIC DNA]</scope>
    <source>
        <strain evidence="2">cv. 9930</strain>
    </source>
</reference>
<dbReference type="Gramene" id="KGN51353">
    <property type="protein sequence ID" value="KGN51353"/>
    <property type="gene ID" value="Csa_5G522990"/>
</dbReference>
<reference evidence="1 2" key="3">
    <citation type="journal article" date="2010" name="BMC Genomics">
        <title>Transcriptome sequencing and comparative analysis of cucumber flowers with different sex types.</title>
        <authorList>
            <person name="Guo S."/>
            <person name="Zheng Y."/>
            <person name="Joung J.G."/>
            <person name="Liu S."/>
            <person name="Zhang Z."/>
            <person name="Crasta O.R."/>
            <person name="Sobral B.W."/>
            <person name="Xu Y."/>
            <person name="Huang S."/>
            <person name="Fei Z."/>
        </authorList>
    </citation>
    <scope>NUCLEOTIDE SEQUENCE [LARGE SCALE GENOMIC DNA]</scope>
    <source>
        <strain evidence="2">cv. 9930</strain>
    </source>
</reference>
<protein>
    <submittedName>
        <fullName evidence="1">Uncharacterized protein</fullName>
    </submittedName>
</protein>
<reference evidence="1 2" key="4">
    <citation type="journal article" date="2011" name="BMC Genomics">
        <title>RNA-Seq improves annotation of protein-coding genes in the cucumber genome.</title>
        <authorList>
            <person name="Li Z."/>
            <person name="Zhang Z."/>
            <person name="Yan P."/>
            <person name="Huang S."/>
            <person name="Fei Z."/>
            <person name="Lin K."/>
        </authorList>
    </citation>
    <scope>NUCLEOTIDE SEQUENCE [LARGE SCALE GENOMIC DNA]</scope>
    <source>
        <strain evidence="2">cv. 9930</strain>
    </source>
</reference>
<reference evidence="1 2" key="2">
    <citation type="journal article" date="2009" name="PLoS ONE">
        <title>An integrated genetic and cytogenetic map of the cucumber genome.</title>
        <authorList>
            <person name="Ren Y."/>
            <person name="Zhang Z."/>
            <person name="Liu J."/>
            <person name="Staub J.E."/>
            <person name="Han Y."/>
            <person name="Cheng Z."/>
            <person name="Li X."/>
            <person name="Lu J."/>
            <person name="Miao H."/>
            <person name="Kang H."/>
            <person name="Xie B."/>
            <person name="Gu X."/>
            <person name="Wang X."/>
            <person name="Du Y."/>
            <person name="Jin W."/>
            <person name="Huang S."/>
        </authorList>
    </citation>
    <scope>NUCLEOTIDE SEQUENCE [LARGE SCALE GENOMIC DNA]</scope>
    <source>
        <strain evidence="2">cv. 9930</strain>
    </source>
</reference>
<proteinExistence type="predicted"/>
<evidence type="ECO:0000313" key="2">
    <source>
        <dbReference type="Proteomes" id="UP000029981"/>
    </source>
</evidence>
<organism evidence="1 2">
    <name type="scientific">Cucumis sativus</name>
    <name type="common">Cucumber</name>
    <dbReference type="NCBI Taxonomy" id="3659"/>
    <lineage>
        <taxon>Eukaryota</taxon>
        <taxon>Viridiplantae</taxon>
        <taxon>Streptophyta</taxon>
        <taxon>Embryophyta</taxon>
        <taxon>Tracheophyta</taxon>
        <taxon>Spermatophyta</taxon>
        <taxon>Magnoliopsida</taxon>
        <taxon>eudicotyledons</taxon>
        <taxon>Gunneridae</taxon>
        <taxon>Pentapetalae</taxon>
        <taxon>rosids</taxon>
        <taxon>fabids</taxon>
        <taxon>Cucurbitales</taxon>
        <taxon>Cucurbitaceae</taxon>
        <taxon>Benincaseae</taxon>
        <taxon>Cucumis</taxon>
    </lineage>
</organism>
<gene>
    <name evidence="1" type="ORF">Csa_5G522990</name>
</gene>
<accession>A0A0A0KP08</accession>
<name>A0A0A0KP08_CUCSA</name>